<geneLocation type="mitochondrion" evidence="1"/>
<gene>
    <name evidence="1" type="ORF">ABT39_MTgene4231</name>
</gene>
<sequence length="42" mass="4934">MLFALTTFRGYNPYSHNMVQKLHTGLNIRSKPLYLFVVLLHV</sequence>
<organism evidence="1">
    <name type="scientific">Picea glauca</name>
    <name type="common">White spruce</name>
    <name type="synonym">Pinus glauca</name>
    <dbReference type="NCBI Taxonomy" id="3330"/>
    <lineage>
        <taxon>Eukaryota</taxon>
        <taxon>Viridiplantae</taxon>
        <taxon>Streptophyta</taxon>
        <taxon>Embryophyta</taxon>
        <taxon>Tracheophyta</taxon>
        <taxon>Spermatophyta</taxon>
        <taxon>Pinopsida</taxon>
        <taxon>Pinidae</taxon>
        <taxon>Conifers I</taxon>
        <taxon>Pinales</taxon>
        <taxon>Pinaceae</taxon>
        <taxon>Picea</taxon>
    </lineage>
</organism>
<comment type="caution">
    <text evidence="1">The sequence shown here is derived from an EMBL/GenBank/DDBJ whole genome shotgun (WGS) entry which is preliminary data.</text>
</comment>
<evidence type="ECO:0000313" key="1">
    <source>
        <dbReference type="EMBL" id="KUM48895.1"/>
    </source>
</evidence>
<keyword evidence="1" id="KW-0496">Mitochondrion</keyword>
<reference evidence="1" key="1">
    <citation type="journal article" date="2015" name="Genome Biol. Evol.">
        <title>Organellar Genomes of White Spruce (Picea glauca): Assembly and Annotation.</title>
        <authorList>
            <person name="Jackman S.D."/>
            <person name="Warren R.L."/>
            <person name="Gibb E.A."/>
            <person name="Vandervalk B.P."/>
            <person name="Mohamadi H."/>
            <person name="Chu J."/>
            <person name="Raymond A."/>
            <person name="Pleasance S."/>
            <person name="Coope R."/>
            <person name="Wildung M.R."/>
            <person name="Ritland C.E."/>
            <person name="Bousquet J."/>
            <person name="Jones S.J."/>
            <person name="Bohlmann J."/>
            <person name="Birol I."/>
        </authorList>
    </citation>
    <scope>NUCLEOTIDE SEQUENCE [LARGE SCALE GENOMIC DNA]</scope>
    <source>
        <tissue evidence="1">Flushing bud</tissue>
    </source>
</reference>
<accession>A0A101M0S2</accession>
<dbReference type="AlphaFoldDB" id="A0A101M0S2"/>
<proteinExistence type="predicted"/>
<name>A0A101M0S2_PICGL</name>
<protein>
    <submittedName>
        <fullName evidence="1">Uncharacterized protein</fullName>
    </submittedName>
</protein>
<dbReference type="EMBL" id="LKAM01000004">
    <property type="protein sequence ID" value="KUM48895.1"/>
    <property type="molecule type" value="Genomic_DNA"/>
</dbReference>